<dbReference type="PANTHER" id="PTHR46732">
    <property type="entry name" value="ATP-DEPENDENT PROTEASE LA (LON) DOMAIN PROTEIN"/>
    <property type="match status" value="1"/>
</dbReference>
<feature type="domain" description="Lon N-terminal" evidence="1">
    <location>
        <begin position="17"/>
        <end position="211"/>
    </location>
</feature>
<keyword evidence="3" id="KW-1185">Reference proteome</keyword>
<proteinExistence type="predicted"/>
<protein>
    <submittedName>
        <fullName evidence="2">Peptidase S16</fullName>
    </submittedName>
</protein>
<comment type="caution">
    <text evidence="2">The sequence shown here is derived from an EMBL/GenBank/DDBJ whole genome shotgun (WGS) entry which is preliminary data.</text>
</comment>
<dbReference type="Gene3D" id="2.30.130.40">
    <property type="entry name" value="LON domain-like"/>
    <property type="match status" value="1"/>
</dbReference>
<gene>
    <name evidence="2" type="ORF">D1O30_14900</name>
</gene>
<accession>A0A3M9XUX6</accession>
<dbReference type="AlphaFoldDB" id="A0A3M9XUX6"/>
<name>A0A3M9XUX6_9HYPH</name>
<dbReference type="PROSITE" id="PS51787">
    <property type="entry name" value="LON_N"/>
    <property type="match status" value="1"/>
</dbReference>
<dbReference type="SMART" id="SM00464">
    <property type="entry name" value="LON"/>
    <property type="match status" value="1"/>
</dbReference>
<dbReference type="RefSeq" id="WP_123176596.1">
    <property type="nucleotide sequence ID" value="NZ_QWDD01000001.1"/>
</dbReference>
<sequence length="222" mass="24341">MSLNRPYADIDELPKVLPLFPLSGAILLPRGELPLNVFEPRYLAMVDDAIAGARLIGMIQPLPGDETVADATQLYNVGCAGRITRLAETGDGRYLITLTGVARFRVLEELTVRTQYRQCQVAYDDFLEDLTTGAGADAVDRESMVSMLRNFAECSKLEVDWASIDAAPTETLVNALAMMCPFGANDKQALIEAIDLKTRAETLIALAKLDLAQRAGDRPQWH</sequence>
<dbReference type="OrthoDB" id="9806457at2"/>
<dbReference type="Proteomes" id="UP000268623">
    <property type="component" value="Unassembled WGS sequence"/>
</dbReference>
<evidence type="ECO:0000313" key="3">
    <source>
        <dbReference type="Proteomes" id="UP000268623"/>
    </source>
</evidence>
<dbReference type="PANTHER" id="PTHR46732:SF8">
    <property type="entry name" value="ATP-DEPENDENT PROTEASE LA (LON) DOMAIN PROTEIN"/>
    <property type="match status" value="1"/>
</dbReference>
<reference evidence="2 3" key="1">
    <citation type="submission" date="2018-08" db="EMBL/GenBank/DDBJ databases">
        <title>Genome sequence of Methylocystis hirsuta CSC1, a methanotroph able to accumulate PHAs.</title>
        <authorList>
            <person name="Bordel S."/>
            <person name="Rodriguez E."/>
            <person name="Gancedo J."/>
            <person name="Munoz R."/>
        </authorList>
    </citation>
    <scope>NUCLEOTIDE SEQUENCE [LARGE SCALE GENOMIC DNA]</scope>
    <source>
        <strain evidence="2 3">CSC1</strain>
    </source>
</reference>
<dbReference type="InterPro" id="IPR015947">
    <property type="entry name" value="PUA-like_sf"/>
</dbReference>
<dbReference type="InterPro" id="IPR003111">
    <property type="entry name" value="Lon_prtase_N"/>
</dbReference>
<dbReference type="SUPFAM" id="SSF88697">
    <property type="entry name" value="PUA domain-like"/>
    <property type="match status" value="1"/>
</dbReference>
<dbReference type="EMBL" id="QWDD01000001">
    <property type="protein sequence ID" value="RNJ50680.1"/>
    <property type="molecule type" value="Genomic_DNA"/>
</dbReference>
<organism evidence="2 3">
    <name type="scientific">Methylocystis hirsuta</name>
    <dbReference type="NCBI Taxonomy" id="369798"/>
    <lineage>
        <taxon>Bacteria</taxon>
        <taxon>Pseudomonadati</taxon>
        <taxon>Pseudomonadota</taxon>
        <taxon>Alphaproteobacteria</taxon>
        <taxon>Hyphomicrobiales</taxon>
        <taxon>Methylocystaceae</taxon>
        <taxon>Methylocystis</taxon>
    </lineage>
</organism>
<evidence type="ECO:0000259" key="1">
    <source>
        <dbReference type="PROSITE" id="PS51787"/>
    </source>
</evidence>
<dbReference type="Pfam" id="PF02190">
    <property type="entry name" value="LON_substr_bdg"/>
    <property type="match status" value="1"/>
</dbReference>
<dbReference type="InterPro" id="IPR046336">
    <property type="entry name" value="Lon_prtase_N_sf"/>
</dbReference>
<evidence type="ECO:0000313" key="2">
    <source>
        <dbReference type="EMBL" id="RNJ50680.1"/>
    </source>
</evidence>